<evidence type="ECO:0000256" key="9">
    <source>
        <dbReference type="ARBA" id="ARBA00023122"/>
    </source>
</evidence>
<evidence type="ECO:0000256" key="11">
    <source>
        <dbReference type="SAM" id="MobiDB-lite"/>
    </source>
</evidence>
<feature type="region of interest" description="Disordered" evidence="11">
    <location>
        <begin position="682"/>
        <end position="716"/>
    </location>
</feature>
<keyword evidence="10 12" id="KW-0472">Membrane</keyword>
<keyword evidence="4" id="KW-1003">Cell membrane</keyword>
<keyword evidence="3" id="KW-0813">Transport</keyword>
<dbReference type="InterPro" id="IPR045095">
    <property type="entry name" value="ACDP"/>
</dbReference>
<evidence type="ECO:0000256" key="4">
    <source>
        <dbReference type="ARBA" id="ARBA00022475"/>
    </source>
</evidence>
<dbReference type="InterPro" id="IPR000644">
    <property type="entry name" value="CBS_dom"/>
</dbReference>
<dbReference type="EMBL" id="CACRXK020005499">
    <property type="protein sequence ID" value="CAB4006406.1"/>
    <property type="molecule type" value="Genomic_DNA"/>
</dbReference>
<dbReference type="Gene3D" id="3.10.580.10">
    <property type="entry name" value="CBS-domain"/>
    <property type="match status" value="1"/>
</dbReference>
<dbReference type="GO" id="GO:0006811">
    <property type="term" value="P:monoatomic ion transport"/>
    <property type="evidence" value="ECO:0007669"/>
    <property type="project" value="UniProtKB-KW"/>
</dbReference>
<accession>A0A7D9ED52</accession>
<name>A0A7D9ED52_PARCT</name>
<dbReference type="GO" id="GO:0005886">
    <property type="term" value="C:plasma membrane"/>
    <property type="evidence" value="ECO:0007669"/>
    <property type="project" value="UniProtKB-SubCell"/>
</dbReference>
<evidence type="ECO:0000256" key="2">
    <source>
        <dbReference type="ARBA" id="ARBA00010484"/>
    </source>
</evidence>
<keyword evidence="6" id="KW-0677">Repeat</keyword>
<evidence type="ECO:0000256" key="12">
    <source>
        <dbReference type="SAM" id="Phobius"/>
    </source>
</evidence>
<dbReference type="SUPFAM" id="SSF54631">
    <property type="entry name" value="CBS-domain pair"/>
    <property type="match status" value="1"/>
</dbReference>
<keyword evidence="8" id="KW-0406">Ion transport</keyword>
<comment type="similarity">
    <text evidence="2">Belongs to the ACDP family.</text>
</comment>
<dbReference type="Proteomes" id="UP001152795">
    <property type="component" value="Unassembled WGS sequence"/>
</dbReference>
<organism evidence="13 14">
    <name type="scientific">Paramuricea clavata</name>
    <name type="common">Red gorgonian</name>
    <name type="synonym">Violescent sea-whip</name>
    <dbReference type="NCBI Taxonomy" id="317549"/>
    <lineage>
        <taxon>Eukaryota</taxon>
        <taxon>Metazoa</taxon>
        <taxon>Cnidaria</taxon>
        <taxon>Anthozoa</taxon>
        <taxon>Octocorallia</taxon>
        <taxon>Malacalcyonacea</taxon>
        <taxon>Plexauridae</taxon>
        <taxon>Paramuricea</taxon>
    </lineage>
</organism>
<proteinExistence type="inferred from homology"/>
<gene>
    <name evidence="13" type="ORF">PACLA_8A000156</name>
</gene>
<dbReference type="OrthoDB" id="5353557at2759"/>
<feature type="compositionally biased region" description="Basic and acidic residues" evidence="11">
    <location>
        <begin position="706"/>
        <end position="716"/>
    </location>
</feature>
<feature type="compositionally biased region" description="Polar residues" evidence="11">
    <location>
        <begin position="689"/>
        <end position="701"/>
    </location>
</feature>
<keyword evidence="9" id="KW-0129">CBS domain</keyword>
<dbReference type="GO" id="GO:0022857">
    <property type="term" value="F:transmembrane transporter activity"/>
    <property type="evidence" value="ECO:0007669"/>
    <property type="project" value="TreeGrafter"/>
</dbReference>
<feature type="transmembrane region" description="Helical" evidence="12">
    <location>
        <begin position="277"/>
        <end position="297"/>
    </location>
</feature>
<dbReference type="PROSITE" id="PS51371">
    <property type="entry name" value="CBS"/>
    <property type="match status" value="1"/>
</dbReference>
<evidence type="ECO:0000313" key="13">
    <source>
        <dbReference type="EMBL" id="CAB4006406.1"/>
    </source>
</evidence>
<keyword evidence="14" id="KW-1185">Reference proteome</keyword>
<dbReference type="GO" id="GO:0010960">
    <property type="term" value="P:magnesium ion homeostasis"/>
    <property type="evidence" value="ECO:0007669"/>
    <property type="project" value="InterPro"/>
</dbReference>
<dbReference type="InterPro" id="IPR002550">
    <property type="entry name" value="CNNM"/>
</dbReference>
<evidence type="ECO:0000256" key="1">
    <source>
        <dbReference type="ARBA" id="ARBA00004651"/>
    </source>
</evidence>
<dbReference type="PANTHER" id="PTHR12064:SF94">
    <property type="entry name" value="UNEXTENDED PROTEIN"/>
    <property type="match status" value="1"/>
</dbReference>
<evidence type="ECO:0000256" key="5">
    <source>
        <dbReference type="ARBA" id="ARBA00022692"/>
    </source>
</evidence>
<evidence type="ECO:0000313" key="14">
    <source>
        <dbReference type="Proteomes" id="UP001152795"/>
    </source>
</evidence>
<feature type="transmembrane region" description="Helical" evidence="12">
    <location>
        <begin position="161"/>
        <end position="185"/>
    </location>
</feature>
<keyword evidence="5 12" id="KW-0812">Transmembrane</keyword>
<dbReference type="AlphaFoldDB" id="A0A7D9ED52"/>
<sequence length="716" mass="80145">MFILMAKTSALLQFFQRYFIFLFFIIIFCIHHVNCSQFKSHLVAIYPSETDLNTKISNGVVELSTETSTQLYFIGLNLSHDTSIVFTETGAERGDPCDSFDRSKNHVLSKSESQIFETKVSFSNIGKYYVCLRGGINDKWYHAGTGNLVTIKVVSKGALPIWLQACLLILLLMLSGLFSGLNLGLMALDPTELKVVANCGSPREQKYAKKILPVRQHGNYLLCTLLLGNVLVNSSLTILLDTLAGSGLIAVVASTAGIVIFGEIVPQSICSRHGLAIGSRTLIMTKLFMLLTLPASYPISKLLDFILGEELGTIYNRKQLLEMIKVTAEHNDLAGDEMNIISGVLNYKSKCVEEIMTKIDSCFMLDLESHLDFATITTIMESGHSRIPVYSNERHNIVGLLFVKDLAFVDPDDCIPLQTVIKFYSRPVNFVWDDTNLGDLLDTFKEKHSHIAIVQRVNNEGPGDPFYEAIGLATLEDVIEEMIQSEIVDETDKYIDNTTFTANPQRRLTASFNLFITEENTKTALSPQLQLASFQYLSTAVDAFSEEKITANVLKQILKRKDVVLDIRIKDAPKELLVLYEKGKVVDYFLMVIQGHVDVTVGMEEFTFPQGAFSYFCQDVLLARNCVYIPDYTVKVTEDCLLIKVTSAIYKQASISTKLKLKTLEIEEKDDDEEFDAHVIYDEDEDVSDSNSTEPFTTPGTTPMLRRADKANNTKV</sequence>
<dbReference type="PANTHER" id="PTHR12064">
    <property type="entry name" value="METAL TRANSPORTER CNNM"/>
    <property type="match status" value="1"/>
</dbReference>
<dbReference type="InterPro" id="IPR046342">
    <property type="entry name" value="CBS_dom_sf"/>
</dbReference>
<dbReference type="FunFam" id="3.10.580.10:FF:000001">
    <property type="entry name" value="Putative metal transporter CNNM3 isoform 2"/>
    <property type="match status" value="1"/>
</dbReference>
<comment type="caution">
    <text evidence="13">The sequence shown here is derived from an EMBL/GenBank/DDBJ whole genome shotgun (WGS) entry which is preliminary data.</text>
</comment>
<evidence type="ECO:0000256" key="10">
    <source>
        <dbReference type="ARBA" id="ARBA00023136"/>
    </source>
</evidence>
<dbReference type="Pfam" id="PF25562">
    <property type="entry name" value="CNBH_CNNM2_C"/>
    <property type="match status" value="1"/>
</dbReference>
<dbReference type="PROSITE" id="PS51846">
    <property type="entry name" value="CNNM"/>
    <property type="match status" value="1"/>
</dbReference>
<reference evidence="13" key="1">
    <citation type="submission" date="2020-04" db="EMBL/GenBank/DDBJ databases">
        <authorList>
            <person name="Alioto T."/>
            <person name="Alioto T."/>
            <person name="Gomez Garrido J."/>
        </authorList>
    </citation>
    <scope>NUCLEOTIDE SEQUENCE</scope>
    <source>
        <strain evidence="13">A484AB</strain>
    </source>
</reference>
<evidence type="ECO:0000256" key="3">
    <source>
        <dbReference type="ARBA" id="ARBA00022448"/>
    </source>
</evidence>
<keyword evidence="7 12" id="KW-1133">Transmembrane helix</keyword>
<dbReference type="InterPro" id="IPR044751">
    <property type="entry name" value="Ion_transp-like_CBS"/>
</dbReference>
<evidence type="ECO:0000256" key="6">
    <source>
        <dbReference type="ARBA" id="ARBA00022737"/>
    </source>
</evidence>
<protein>
    <submittedName>
        <fullName evidence="13">Metal transporter CNNM4-like</fullName>
    </submittedName>
</protein>
<evidence type="ECO:0000256" key="8">
    <source>
        <dbReference type="ARBA" id="ARBA00023065"/>
    </source>
</evidence>
<evidence type="ECO:0000256" key="7">
    <source>
        <dbReference type="ARBA" id="ARBA00022989"/>
    </source>
</evidence>
<dbReference type="CDD" id="cd04590">
    <property type="entry name" value="CBS_pair_CorC_HlyC_assoc"/>
    <property type="match status" value="1"/>
</dbReference>
<dbReference type="Pfam" id="PF01595">
    <property type="entry name" value="CNNM"/>
    <property type="match status" value="1"/>
</dbReference>
<comment type="subcellular location">
    <subcellularLocation>
        <location evidence="1">Cell membrane</location>
        <topology evidence="1">Multi-pass membrane protein</topology>
    </subcellularLocation>
</comment>
<feature type="transmembrane region" description="Helical" evidence="12">
    <location>
        <begin position="246"/>
        <end position="265"/>
    </location>
</feature>